<dbReference type="PANTHER" id="PTHR37848:SF1">
    <property type="entry name" value="SUN DOMAIN-CONTAINING PROTEIN"/>
    <property type="match status" value="1"/>
</dbReference>
<feature type="compositionally biased region" description="Basic and acidic residues" evidence="1">
    <location>
        <begin position="101"/>
        <end position="114"/>
    </location>
</feature>
<gene>
    <name evidence="2" type="ORF">BGW38_008234</name>
</gene>
<keyword evidence="3" id="KW-1185">Reference proteome</keyword>
<feature type="compositionally biased region" description="Basic and acidic residues" evidence="1">
    <location>
        <begin position="74"/>
        <end position="86"/>
    </location>
</feature>
<feature type="compositionally biased region" description="Low complexity" evidence="1">
    <location>
        <begin position="23"/>
        <end position="37"/>
    </location>
</feature>
<name>A0A9P6KGD0_9FUNG</name>
<reference evidence="2" key="1">
    <citation type="journal article" date="2020" name="Fungal Divers.">
        <title>Resolving the Mortierellaceae phylogeny through synthesis of multi-gene phylogenetics and phylogenomics.</title>
        <authorList>
            <person name="Vandepol N."/>
            <person name="Liber J."/>
            <person name="Desiro A."/>
            <person name="Na H."/>
            <person name="Kennedy M."/>
            <person name="Barry K."/>
            <person name="Grigoriev I.V."/>
            <person name="Miller A.N."/>
            <person name="O'Donnell K."/>
            <person name="Stajich J.E."/>
            <person name="Bonito G."/>
        </authorList>
    </citation>
    <scope>NUCLEOTIDE SEQUENCE</scope>
    <source>
        <strain evidence="2">KOD1015</strain>
    </source>
</reference>
<feature type="compositionally biased region" description="Acidic residues" evidence="1">
    <location>
        <begin position="54"/>
        <end position="73"/>
    </location>
</feature>
<proteinExistence type="predicted"/>
<organism evidence="2 3">
    <name type="scientific">Lunasporangiospora selenospora</name>
    <dbReference type="NCBI Taxonomy" id="979761"/>
    <lineage>
        <taxon>Eukaryota</taxon>
        <taxon>Fungi</taxon>
        <taxon>Fungi incertae sedis</taxon>
        <taxon>Mucoromycota</taxon>
        <taxon>Mortierellomycotina</taxon>
        <taxon>Mortierellomycetes</taxon>
        <taxon>Mortierellales</taxon>
        <taxon>Mortierellaceae</taxon>
        <taxon>Lunasporangiospora</taxon>
    </lineage>
</organism>
<protein>
    <submittedName>
        <fullName evidence="2">Uncharacterized protein</fullName>
    </submittedName>
</protein>
<dbReference type="Proteomes" id="UP000780801">
    <property type="component" value="Unassembled WGS sequence"/>
</dbReference>
<dbReference type="EMBL" id="JAABOA010000561">
    <property type="protein sequence ID" value="KAF9583883.1"/>
    <property type="molecule type" value="Genomic_DNA"/>
</dbReference>
<comment type="caution">
    <text evidence="2">The sequence shown here is derived from an EMBL/GenBank/DDBJ whole genome shotgun (WGS) entry which is preliminary data.</text>
</comment>
<evidence type="ECO:0000313" key="3">
    <source>
        <dbReference type="Proteomes" id="UP000780801"/>
    </source>
</evidence>
<feature type="region of interest" description="Disordered" evidence="1">
    <location>
        <begin position="1"/>
        <end position="137"/>
    </location>
</feature>
<dbReference type="OrthoDB" id="203796at2759"/>
<evidence type="ECO:0000313" key="2">
    <source>
        <dbReference type="EMBL" id="KAF9583883.1"/>
    </source>
</evidence>
<sequence>MARPHHTSGFSDVYPSPPSYEEALTSALQPPASAPSLPHDDGFSVGGFTGSDFAGEDCDDLTIDRDMDEERDYEESRPLKMGRIPDAKAQYTGYGSTTNDIKQKENARAGHEQEPSWTVVPPSIPEAEGSSSRAEPVPTATLQPIPVVPPPPIFAGVPSSPGLMNSQDISIAGYTRTKSGVESYDEVLQDPYQLYRFFVAHNDRPTMKVVITGHHMERRSANETDSNGNTKVTTNSVKVVDFEMEFDLTQYINPGGLLYVSSSKPGEPTTLKEVMEEHAEDENAFKELHLIKNIKWEYKDLTKAISHAIRSVRYHHTITVDYLTGNDRIIVRSSSPAAKFMRSNWTKAFCVVTCLGIVFYPARALIKRVRDKSLKSQFQMTISARDFYNSHYWAIVNQVQYV</sequence>
<dbReference type="AlphaFoldDB" id="A0A9P6KGD0"/>
<accession>A0A9P6KGD0</accession>
<dbReference type="PANTHER" id="PTHR37848">
    <property type="entry name" value="EXPRESSED PROTEIN"/>
    <property type="match status" value="1"/>
</dbReference>
<evidence type="ECO:0000256" key="1">
    <source>
        <dbReference type="SAM" id="MobiDB-lite"/>
    </source>
</evidence>